<protein>
    <recommendedName>
        <fullName evidence="4">N-acetyltransferase YedL</fullName>
    </recommendedName>
</protein>
<reference evidence="2 3" key="1">
    <citation type="journal article" date="2011" name="J. Bacteriol.">
        <title>Complete genome sequence of the haloaromatic acid-degrading bacterium Achromobacter xylosoxidans A8.</title>
        <authorList>
            <person name="Strnad H."/>
            <person name="Ridl J."/>
            <person name="Paces J."/>
            <person name="Kolar M."/>
            <person name="Vlcek C."/>
            <person name="Paces V."/>
        </authorList>
    </citation>
    <scope>NUCLEOTIDE SEQUENCE [LARGE SCALE GENOMIC DNA]</scope>
    <source>
        <strain evidence="2 3">A8</strain>
    </source>
</reference>
<name>E3HG45_ACHXA</name>
<sequence>MHPIFMTNTLIRFFRAVLFAALALIGMAMALVFMLSTAIAVAILYVVAKVRGKPFGVRAYWSQRQGARPGPFQSATAPFATQPRGDVIDVEAREIR</sequence>
<evidence type="ECO:0000313" key="2">
    <source>
        <dbReference type="EMBL" id="ADP18948.1"/>
    </source>
</evidence>
<dbReference type="AlphaFoldDB" id="E3HG45"/>
<gene>
    <name evidence="2" type="ordered locus">AXYL_05649</name>
</gene>
<proteinExistence type="predicted"/>
<dbReference type="EMBL" id="CP002287">
    <property type="protein sequence ID" value="ADP18948.1"/>
    <property type="molecule type" value="Genomic_DNA"/>
</dbReference>
<evidence type="ECO:0000313" key="3">
    <source>
        <dbReference type="Proteomes" id="UP000006876"/>
    </source>
</evidence>
<evidence type="ECO:0008006" key="4">
    <source>
        <dbReference type="Google" id="ProtNLM"/>
    </source>
</evidence>
<dbReference type="Proteomes" id="UP000006876">
    <property type="component" value="Chromosome"/>
</dbReference>
<accession>E3HG45</accession>
<dbReference type="KEGG" id="axy:AXYL_05649"/>
<dbReference type="HOGENOM" id="CLU_2434985_0_0_4"/>
<keyword evidence="1" id="KW-0472">Membrane</keyword>
<dbReference type="eggNOG" id="ENOG50313EK">
    <property type="taxonomic scope" value="Bacteria"/>
</dbReference>
<organism evidence="2 3">
    <name type="scientific">Achromobacter xylosoxidans (strain A8)</name>
    <dbReference type="NCBI Taxonomy" id="762376"/>
    <lineage>
        <taxon>Bacteria</taxon>
        <taxon>Pseudomonadati</taxon>
        <taxon>Pseudomonadota</taxon>
        <taxon>Betaproteobacteria</taxon>
        <taxon>Burkholderiales</taxon>
        <taxon>Alcaligenaceae</taxon>
        <taxon>Achromobacter</taxon>
    </lineage>
</organism>
<keyword evidence="1" id="KW-0812">Transmembrane</keyword>
<evidence type="ECO:0000256" key="1">
    <source>
        <dbReference type="SAM" id="Phobius"/>
    </source>
</evidence>
<feature type="transmembrane region" description="Helical" evidence="1">
    <location>
        <begin position="16"/>
        <end position="48"/>
    </location>
</feature>
<dbReference type="STRING" id="762376.AXYL_05649"/>
<keyword evidence="1" id="KW-1133">Transmembrane helix</keyword>